<dbReference type="Proteomes" id="UP000600449">
    <property type="component" value="Unassembled WGS sequence"/>
</dbReference>
<evidence type="ECO:0000313" key="2">
    <source>
        <dbReference type="EMBL" id="GGK25442.1"/>
    </source>
</evidence>
<proteinExistence type="predicted"/>
<organism evidence="2 3">
    <name type="scientific">Salinarimonas ramus</name>
    <dbReference type="NCBI Taxonomy" id="690164"/>
    <lineage>
        <taxon>Bacteria</taxon>
        <taxon>Pseudomonadati</taxon>
        <taxon>Pseudomonadota</taxon>
        <taxon>Alphaproteobacteria</taxon>
        <taxon>Hyphomicrobiales</taxon>
        <taxon>Salinarimonadaceae</taxon>
        <taxon>Salinarimonas</taxon>
    </lineage>
</organism>
<accession>A0A917Q5N1</accession>
<feature type="compositionally biased region" description="Basic and acidic residues" evidence="1">
    <location>
        <begin position="21"/>
        <end position="41"/>
    </location>
</feature>
<feature type="compositionally biased region" description="Basic residues" evidence="1">
    <location>
        <begin position="42"/>
        <end position="53"/>
    </location>
</feature>
<comment type="caution">
    <text evidence="2">The sequence shown here is derived from an EMBL/GenBank/DDBJ whole genome shotgun (WGS) entry which is preliminary data.</text>
</comment>
<keyword evidence="3" id="KW-1185">Reference proteome</keyword>
<sequence>MARRAFEKIAEGLREAIDIARGETPPERLHAIAKAPDDGARGRKPGRKKTRST</sequence>
<name>A0A917Q5N1_9HYPH</name>
<protein>
    <submittedName>
        <fullName evidence="2">Uncharacterized protein</fullName>
    </submittedName>
</protein>
<dbReference type="EMBL" id="BMMF01000003">
    <property type="protein sequence ID" value="GGK25442.1"/>
    <property type="molecule type" value="Genomic_DNA"/>
</dbReference>
<gene>
    <name evidence="2" type="ORF">GCM10011322_10000</name>
</gene>
<dbReference type="RefSeq" id="WP_210317580.1">
    <property type="nucleotide sequence ID" value="NZ_BMMF01000003.1"/>
</dbReference>
<dbReference type="AlphaFoldDB" id="A0A917Q5N1"/>
<evidence type="ECO:0000256" key="1">
    <source>
        <dbReference type="SAM" id="MobiDB-lite"/>
    </source>
</evidence>
<feature type="region of interest" description="Disordered" evidence="1">
    <location>
        <begin position="21"/>
        <end position="53"/>
    </location>
</feature>
<evidence type="ECO:0000313" key="3">
    <source>
        <dbReference type="Proteomes" id="UP000600449"/>
    </source>
</evidence>
<reference evidence="2 3" key="1">
    <citation type="journal article" date="2014" name="Int. J. Syst. Evol. Microbiol.">
        <title>Complete genome sequence of Corynebacterium casei LMG S-19264T (=DSM 44701T), isolated from a smear-ripened cheese.</title>
        <authorList>
            <consortium name="US DOE Joint Genome Institute (JGI-PGF)"/>
            <person name="Walter F."/>
            <person name="Albersmeier A."/>
            <person name="Kalinowski J."/>
            <person name="Ruckert C."/>
        </authorList>
    </citation>
    <scope>NUCLEOTIDE SEQUENCE [LARGE SCALE GENOMIC DNA]</scope>
    <source>
        <strain evidence="2 3">CGMCC 1.9161</strain>
    </source>
</reference>